<dbReference type="PROSITE" id="PS50893">
    <property type="entry name" value="ABC_TRANSPORTER_2"/>
    <property type="match status" value="1"/>
</dbReference>
<gene>
    <name evidence="6" type="ORF">AAG747_12585</name>
</gene>
<dbReference type="Pfam" id="PF00005">
    <property type="entry name" value="ABC_tran"/>
    <property type="match status" value="1"/>
</dbReference>
<dbReference type="GO" id="GO:0015697">
    <property type="term" value="P:quaternary ammonium group transport"/>
    <property type="evidence" value="ECO:0007669"/>
    <property type="project" value="UniProtKB-ARBA"/>
</dbReference>
<sequence length="301" mass="34699">MTIQVQHLSKYYNGHRAVDSISFDVPQGSNFMLIGRSGCGKTTTLKMINRLIEPSSGRIRIRGQEITQLDGPQLRRNIGYVIQTVGLFPHLNVYENIATVPRLLQWKKAKIDERIHFLLRQLHLSENNILLKRPHELSGGQQQRVGMARALAAEPDILLMDEPFGALDPITKVKIRREFMELEEIKDKTVVMVTHDVDEAFELGDRIGIMEQGQLQQTGTPKEVLMQPSNTFVRDFFQEKRFQLFLKIYTWEDLAIENTQLDIRPQTPLAALMEHTDHQPALDWQQVMQAIQTKFNRESTS</sequence>
<evidence type="ECO:0000313" key="6">
    <source>
        <dbReference type="EMBL" id="MEN7548751.1"/>
    </source>
</evidence>
<accession>A0AAW9SDH4</accession>
<dbReference type="FunFam" id="3.40.50.300:FF:000425">
    <property type="entry name" value="Probable ABC transporter, ATP-binding subunit"/>
    <property type="match status" value="1"/>
</dbReference>
<name>A0AAW9SDH4_9BACT</name>
<dbReference type="AlphaFoldDB" id="A0AAW9SDH4"/>
<keyword evidence="4 6" id="KW-0067">ATP-binding</keyword>
<feature type="domain" description="ABC transporter" evidence="5">
    <location>
        <begin position="3"/>
        <end position="237"/>
    </location>
</feature>
<dbReference type="PANTHER" id="PTHR43117">
    <property type="entry name" value="OSMOPROTECTANT IMPORT ATP-BINDING PROTEIN OSMV"/>
    <property type="match status" value="1"/>
</dbReference>
<dbReference type="Gene3D" id="3.40.50.300">
    <property type="entry name" value="P-loop containing nucleotide triphosphate hydrolases"/>
    <property type="match status" value="1"/>
</dbReference>
<dbReference type="SMART" id="SM00382">
    <property type="entry name" value="AAA"/>
    <property type="match status" value="1"/>
</dbReference>
<evidence type="ECO:0000259" key="5">
    <source>
        <dbReference type="PROSITE" id="PS50893"/>
    </source>
</evidence>
<dbReference type="InterPro" id="IPR017871">
    <property type="entry name" value="ABC_transporter-like_CS"/>
</dbReference>
<dbReference type="InterPro" id="IPR027417">
    <property type="entry name" value="P-loop_NTPase"/>
</dbReference>
<comment type="similarity">
    <text evidence="1">Belongs to the ABC transporter superfamily.</text>
</comment>
<keyword evidence="7" id="KW-1185">Reference proteome</keyword>
<evidence type="ECO:0000313" key="7">
    <source>
        <dbReference type="Proteomes" id="UP001403385"/>
    </source>
</evidence>
<organism evidence="6 7">
    <name type="scientific">Rapidithrix thailandica</name>
    <dbReference type="NCBI Taxonomy" id="413964"/>
    <lineage>
        <taxon>Bacteria</taxon>
        <taxon>Pseudomonadati</taxon>
        <taxon>Bacteroidota</taxon>
        <taxon>Cytophagia</taxon>
        <taxon>Cytophagales</taxon>
        <taxon>Flammeovirgaceae</taxon>
        <taxon>Rapidithrix</taxon>
    </lineage>
</organism>
<comment type="caution">
    <text evidence="6">The sequence shown here is derived from an EMBL/GenBank/DDBJ whole genome shotgun (WGS) entry which is preliminary data.</text>
</comment>
<dbReference type="GO" id="GO:0005524">
    <property type="term" value="F:ATP binding"/>
    <property type="evidence" value="ECO:0007669"/>
    <property type="project" value="UniProtKB-KW"/>
</dbReference>
<dbReference type="Proteomes" id="UP001403385">
    <property type="component" value="Unassembled WGS sequence"/>
</dbReference>
<keyword evidence="3" id="KW-0547">Nucleotide-binding</keyword>
<evidence type="ECO:0000256" key="2">
    <source>
        <dbReference type="ARBA" id="ARBA00022448"/>
    </source>
</evidence>
<dbReference type="PROSITE" id="PS00211">
    <property type="entry name" value="ABC_TRANSPORTER_1"/>
    <property type="match status" value="1"/>
</dbReference>
<evidence type="ECO:0000256" key="3">
    <source>
        <dbReference type="ARBA" id="ARBA00022741"/>
    </source>
</evidence>
<dbReference type="RefSeq" id="WP_346821528.1">
    <property type="nucleotide sequence ID" value="NZ_JBDKWZ010000006.1"/>
</dbReference>
<keyword evidence="2" id="KW-0813">Transport</keyword>
<dbReference type="GO" id="GO:0016887">
    <property type="term" value="F:ATP hydrolysis activity"/>
    <property type="evidence" value="ECO:0007669"/>
    <property type="project" value="InterPro"/>
</dbReference>
<reference evidence="6 7" key="1">
    <citation type="submission" date="2024-04" db="EMBL/GenBank/DDBJ databases">
        <title>Novel genus in family Flammeovirgaceae.</title>
        <authorList>
            <person name="Nguyen T.H."/>
            <person name="Vuong T.Q."/>
            <person name="Le H."/>
            <person name="Kim S.-G."/>
        </authorList>
    </citation>
    <scope>NUCLEOTIDE SEQUENCE [LARGE SCALE GENOMIC DNA]</scope>
    <source>
        <strain evidence="6 7">JCM 23209</strain>
    </source>
</reference>
<dbReference type="InterPro" id="IPR003439">
    <property type="entry name" value="ABC_transporter-like_ATP-bd"/>
</dbReference>
<evidence type="ECO:0000256" key="1">
    <source>
        <dbReference type="ARBA" id="ARBA00005417"/>
    </source>
</evidence>
<proteinExistence type="inferred from homology"/>
<dbReference type="SUPFAM" id="SSF52540">
    <property type="entry name" value="P-loop containing nucleoside triphosphate hydrolases"/>
    <property type="match status" value="1"/>
</dbReference>
<dbReference type="PANTHER" id="PTHR43117:SF5">
    <property type="entry name" value="GLYCINE BETAINE UPTAKE SYSTEM ATP-BINDING PROTEIN YEHX"/>
    <property type="match status" value="1"/>
</dbReference>
<evidence type="ECO:0000256" key="4">
    <source>
        <dbReference type="ARBA" id="ARBA00022840"/>
    </source>
</evidence>
<dbReference type="InterPro" id="IPR003593">
    <property type="entry name" value="AAA+_ATPase"/>
</dbReference>
<dbReference type="EMBL" id="JBDKWZ010000006">
    <property type="protein sequence ID" value="MEN7548751.1"/>
    <property type="molecule type" value="Genomic_DNA"/>
</dbReference>
<protein>
    <submittedName>
        <fullName evidence="6">ATP-binding cassette domain-containing protein</fullName>
    </submittedName>
</protein>